<sequence>MPSQSGALDTGEGWNKIDAGKTSELRILGVLLTGMITSVLGSPYLRVKGFAFTI</sequence>
<dbReference type="EMBL" id="ML182745">
    <property type="protein sequence ID" value="THU75175.1"/>
    <property type="molecule type" value="Genomic_DNA"/>
</dbReference>
<organism evidence="2 3">
    <name type="scientific">Dendrothele bispora (strain CBS 962.96)</name>
    <dbReference type="NCBI Taxonomy" id="1314807"/>
    <lineage>
        <taxon>Eukaryota</taxon>
        <taxon>Fungi</taxon>
        <taxon>Dikarya</taxon>
        <taxon>Basidiomycota</taxon>
        <taxon>Agaricomycotina</taxon>
        <taxon>Agaricomycetes</taxon>
        <taxon>Agaricomycetidae</taxon>
        <taxon>Agaricales</taxon>
        <taxon>Agaricales incertae sedis</taxon>
        <taxon>Dendrothele</taxon>
    </lineage>
</organism>
<name>A0A4V4HAE6_DENBC</name>
<dbReference type="Proteomes" id="UP000297245">
    <property type="component" value="Unassembled WGS sequence"/>
</dbReference>
<accession>A0A4V4HAE6</accession>
<evidence type="ECO:0000313" key="2">
    <source>
        <dbReference type="EMBL" id="THU75175.1"/>
    </source>
</evidence>
<feature type="transmembrane region" description="Helical" evidence="1">
    <location>
        <begin position="25"/>
        <end position="45"/>
    </location>
</feature>
<keyword evidence="3" id="KW-1185">Reference proteome</keyword>
<keyword evidence="1" id="KW-0812">Transmembrane</keyword>
<dbReference type="AlphaFoldDB" id="A0A4V4HAE6"/>
<gene>
    <name evidence="2" type="ORF">K435DRAFT_881446</name>
</gene>
<reference evidence="2 3" key="1">
    <citation type="journal article" date="2019" name="Nat. Ecol. Evol.">
        <title>Megaphylogeny resolves global patterns of mushroom evolution.</title>
        <authorList>
            <person name="Varga T."/>
            <person name="Krizsan K."/>
            <person name="Foldi C."/>
            <person name="Dima B."/>
            <person name="Sanchez-Garcia M."/>
            <person name="Sanchez-Ramirez S."/>
            <person name="Szollosi G.J."/>
            <person name="Szarkandi J.G."/>
            <person name="Papp V."/>
            <person name="Albert L."/>
            <person name="Andreopoulos W."/>
            <person name="Angelini C."/>
            <person name="Antonin V."/>
            <person name="Barry K.W."/>
            <person name="Bougher N.L."/>
            <person name="Buchanan P."/>
            <person name="Buyck B."/>
            <person name="Bense V."/>
            <person name="Catcheside P."/>
            <person name="Chovatia M."/>
            <person name="Cooper J."/>
            <person name="Damon W."/>
            <person name="Desjardin D."/>
            <person name="Finy P."/>
            <person name="Geml J."/>
            <person name="Haridas S."/>
            <person name="Hughes K."/>
            <person name="Justo A."/>
            <person name="Karasinski D."/>
            <person name="Kautmanova I."/>
            <person name="Kiss B."/>
            <person name="Kocsube S."/>
            <person name="Kotiranta H."/>
            <person name="LaButti K.M."/>
            <person name="Lechner B.E."/>
            <person name="Liimatainen K."/>
            <person name="Lipzen A."/>
            <person name="Lukacs Z."/>
            <person name="Mihaltcheva S."/>
            <person name="Morgado L.N."/>
            <person name="Niskanen T."/>
            <person name="Noordeloos M.E."/>
            <person name="Ohm R.A."/>
            <person name="Ortiz-Santana B."/>
            <person name="Ovrebo C."/>
            <person name="Racz N."/>
            <person name="Riley R."/>
            <person name="Savchenko A."/>
            <person name="Shiryaev A."/>
            <person name="Soop K."/>
            <person name="Spirin V."/>
            <person name="Szebenyi C."/>
            <person name="Tomsovsky M."/>
            <person name="Tulloss R.E."/>
            <person name="Uehling J."/>
            <person name="Grigoriev I.V."/>
            <person name="Vagvolgyi C."/>
            <person name="Papp T."/>
            <person name="Martin F.M."/>
            <person name="Miettinen O."/>
            <person name="Hibbett D.S."/>
            <person name="Nagy L.G."/>
        </authorList>
    </citation>
    <scope>NUCLEOTIDE SEQUENCE [LARGE SCALE GENOMIC DNA]</scope>
    <source>
        <strain evidence="2 3">CBS 962.96</strain>
    </source>
</reference>
<protein>
    <submittedName>
        <fullName evidence="2">Uncharacterized protein</fullName>
    </submittedName>
</protein>
<keyword evidence="1" id="KW-1133">Transmembrane helix</keyword>
<evidence type="ECO:0000313" key="3">
    <source>
        <dbReference type="Proteomes" id="UP000297245"/>
    </source>
</evidence>
<keyword evidence="1" id="KW-0472">Membrane</keyword>
<evidence type="ECO:0000256" key="1">
    <source>
        <dbReference type="SAM" id="Phobius"/>
    </source>
</evidence>
<proteinExistence type="predicted"/>